<reference evidence="2 3" key="2">
    <citation type="submission" date="2018-11" db="EMBL/GenBank/DDBJ databases">
        <authorList>
            <consortium name="Pathogen Informatics"/>
        </authorList>
    </citation>
    <scope>NUCLEOTIDE SEQUENCE [LARGE SCALE GENOMIC DNA]</scope>
</reference>
<dbReference type="Proteomes" id="UP000271098">
    <property type="component" value="Unassembled WGS sequence"/>
</dbReference>
<evidence type="ECO:0000313" key="2">
    <source>
        <dbReference type="EMBL" id="VDN44991.1"/>
    </source>
</evidence>
<accession>A0A183EYH8</accession>
<sequence length="118" mass="12719">MDLDELLGKTPSTYEGADDDKAKTVEDKKELANLSNTAVAKMDLDELLGKIPGPYEGADDDKAKTVEDKKELANLSNTAVAAPLATTKTFVSVLEEGCRKYYSGAAPVFTPDFTESIR</sequence>
<protein>
    <submittedName>
        <fullName evidence="4">Phosphagen kinase N-terminal domain-containing protein</fullName>
    </submittedName>
</protein>
<dbReference type="AlphaFoldDB" id="A0A183EYH8"/>
<dbReference type="EMBL" id="UYRT01108096">
    <property type="protein sequence ID" value="VDN44991.1"/>
    <property type="molecule type" value="Genomic_DNA"/>
</dbReference>
<evidence type="ECO:0000313" key="3">
    <source>
        <dbReference type="Proteomes" id="UP000271098"/>
    </source>
</evidence>
<keyword evidence="3" id="KW-1185">Reference proteome</keyword>
<reference evidence="4" key="1">
    <citation type="submission" date="2016-06" db="UniProtKB">
        <authorList>
            <consortium name="WormBaseParasite"/>
        </authorList>
    </citation>
    <scope>IDENTIFICATION</scope>
</reference>
<feature type="region of interest" description="Disordered" evidence="1">
    <location>
        <begin position="1"/>
        <end position="21"/>
    </location>
</feature>
<evidence type="ECO:0000256" key="1">
    <source>
        <dbReference type="SAM" id="MobiDB-lite"/>
    </source>
</evidence>
<evidence type="ECO:0000313" key="4">
    <source>
        <dbReference type="WBParaSite" id="GPUH_0002604901-mRNA-1"/>
    </source>
</evidence>
<dbReference type="WBParaSite" id="GPUH_0002604901-mRNA-1">
    <property type="protein sequence ID" value="GPUH_0002604901-mRNA-1"/>
    <property type="gene ID" value="GPUH_0002604901"/>
</dbReference>
<gene>
    <name evidence="2" type="ORF">GPUH_LOCUS26018</name>
</gene>
<organism evidence="4">
    <name type="scientific">Gongylonema pulchrum</name>
    <dbReference type="NCBI Taxonomy" id="637853"/>
    <lineage>
        <taxon>Eukaryota</taxon>
        <taxon>Metazoa</taxon>
        <taxon>Ecdysozoa</taxon>
        <taxon>Nematoda</taxon>
        <taxon>Chromadorea</taxon>
        <taxon>Rhabditida</taxon>
        <taxon>Spirurina</taxon>
        <taxon>Spiruromorpha</taxon>
        <taxon>Spiruroidea</taxon>
        <taxon>Gongylonematidae</taxon>
        <taxon>Gongylonema</taxon>
    </lineage>
</organism>
<name>A0A183EYH8_9BILA</name>
<proteinExistence type="predicted"/>